<feature type="coiled-coil region" evidence="6">
    <location>
        <begin position="130"/>
        <end position="209"/>
    </location>
</feature>
<evidence type="ECO:0000256" key="2">
    <source>
        <dbReference type="ARBA" id="ARBA00008975"/>
    </source>
</evidence>
<comment type="caution">
    <text evidence="7">The sequence shown here is derived from an EMBL/GenBank/DDBJ whole genome shotgun (WGS) entry which is preliminary data.</text>
</comment>
<dbReference type="AlphaFoldDB" id="A0A7K6D0X9"/>
<keyword evidence="4" id="KW-0963">Cytoplasm</keyword>
<evidence type="ECO:0000256" key="6">
    <source>
        <dbReference type="SAM" id="Coils"/>
    </source>
</evidence>
<comment type="subcellular location">
    <subcellularLocation>
        <location evidence="1">Cytoplasm</location>
    </subcellularLocation>
</comment>
<protein>
    <recommendedName>
        <fullName evidence="3">Coiled-coil domain-containing protein 172</fullName>
    </recommendedName>
</protein>
<evidence type="ECO:0000313" key="7">
    <source>
        <dbReference type="EMBL" id="NWV19718.1"/>
    </source>
</evidence>
<accession>A0A7K6D0X9</accession>
<feature type="non-terminal residue" evidence="7">
    <location>
        <position position="247"/>
    </location>
</feature>
<gene>
    <name evidence="7" type="primary">Ccdc172</name>
    <name evidence="7" type="ORF">ORISOL_R03164</name>
</gene>
<evidence type="ECO:0000256" key="1">
    <source>
        <dbReference type="ARBA" id="ARBA00004496"/>
    </source>
</evidence>
<comment type="similarity">
    <text evidence="2">Belongs to the CCDC172 family.</text>
</comment>
<keyword evidence="8" id="KW-1185">Reference proteome</keyword>
<dbReference type="GO" id="GO:0005737">
    <property type="term" value="C:cytoplasm"/>
    <property type="evidence" value="ECO:0007669"/>
    <property type="project" value="UniProtKB-SubCell"/>
</dbReference>
<dbReference type="PANTHER" id="PTHR22419:SF2">
    <property type="entry name" value="COILED-COIL DOMAIN-CONTAINING PROTEIN 172"/>
    <property type="match status" value="1"/>
</dbReference>
<dbReference type="OrthoDB" id="10055570at2759"/>
<dbReference type="EMBL" id="VZRL01001768">
    <property type="protein sequence ID" value="NWV19718.1"/>
    <property type="molecule type" value="Genomic_DNA"/>
</dbReference>
<evidence type="ECO:0000256" key="5">
    <source>
        <dbReference type="ARBA" id="ARBA00023054"/>
    </source>
</evidence>
<dbReference type="Proteomes" id="UP000571324">
    <property type="component" value="Unassembled WGS sequence"/>
</dbReference>
<feature type="coiled-coil region" evidence="6">
    <location>
        <begin position="24"/>
        <end position="86"/>
    </location>
</feature>
<organism evidence="7 8">
    <name type="scientific">Origma solitaria</name>
    <dbReference type="NCBI Taxonomy" id="720586"/>
    <lineage>
        <taxon>Eukaryota</taxon>
        <taxon>Metazoa</taxon>
        <taxon>Chordata</taxon>
        <taxon>Craniata</taxon>
        <taxon>Vertebrata</taxon>
        <taxon>Euteleostomi</taxon>
        <taxon>Archelosauria</taxon>
        <taxon>Archosauria</taxon>
        <taxon>Dinosauria</taxon>
        <taxon>Saurischia</taxon>
        <taxon>Theropoda</taxon>
        <taxon>Coelurosauria</taxon>
        <taxon>Aves</taxon>
        <taxon>Neognathae</taxon>
        <taxon>Neoaves</taxon>
        <taxon>Telluraves</taxon>
        <taxon>Australaves</taxon>
        <taxon>Passeriformes</taxon>
        <taxon>Meliphagoidea</taxon>
        <taxon>Acanthizidae</taxon>
        <taxon>Origma</taxon>
    </lineage>
</organism>
<keyword evidence="5 6" id="KW-0175">Coiled coil</keyword>
<sequence length="247" mass="29316">MNLNALFQQIQFTEKQAREKRSFIQQAKCDINRSYEKINQTKEELSAAKTSLENKIQHLSVKQFNLEILKKREDSLEKQKAELINQRTSLLKILVYAKRKITEEEDNFMREVTEFNNEYGLTSNRDLLIKKKVKTEINDLENEAALLKNEIESMEHKNVQLNALQLQKNELKQDLFTLQSELKDLEKVIREAERMTRDLEAEKVQVTEKPQTDPECIRLKKELETYKDYSWESVCETLQTEIEILQM</sequence>
<proteinExistence type="inferred from homology"/>
<evidence type="ECO:0000313" key="8">
    <source>
        <dbReference type="Proteomes" id="UP000571324"/>
    </source>
</evidence>
<evidence type="ECO:0000256" key="3">
    <source>
        <dbReference type="ARBA" id="ARBA00022327"/>
    </source>
</evidence>
<evidence type="ECO:0000256" key="4">
    <source>
        <dbReference type="ARBA" id="ARBA00022490"/>
    </source>
</evidence>
<name>A0A7K6D0X9_9PASS</name>
<feature type="non-terminal residue" evidence="7">
    <location>
        <position position="1"/>
    </location>
</feature>
<reference evidence="7 8" key="1">
    <citation type="submission" date="2019-09" db="EMBL/GenBank/DDBJ databases">
        <title>Bird 10,000 Genomes (B10K) Project - Family phase.</title>
        <authorList>
            <person name="Zhang G."/>
        </authorList>
    </citation>
    <scope>NUCLEOTIDE SEQUENCE [LARGE SCALE GENOMIC DNA]</scope>
    <source>
        <strain evidence="7">B10K-DU-029-52</strain>
    </source>
</reference>
<dbReference type="PANTHER" id="PTHR22419">
    <property type="entry name" value="COILED-COIL DOMAIN-CONTAINING PROTEIN 172"/>
    <property type="match status" value="1"/>
</dbReference>
<dbReference type="InterPro" id="IPR029618">
    <property type="entry name" value="CCDC172"/>
</dbReference>